<organism evidence="1 2">
    <name type="scientific">Larinioides sclopetarius</name>
    <dbReference type="NCBI Taxonomy" id="280406"/>
    <lineage>
        <taxon>Eukaryota</taxon>
        <taxon>Metazoa</taxon>
        <taxon>Ecdysozoa</taxon>
        <taxon>Arthropoda</taxon>
        <taxon>Chelicerata</taxon>
        <taxon>Arachnida</taxon>
        <taxon>Araneae</taxon>
        <taxon>Araneomorphae</taxon>
        <taxon>Entelegynae</taxon>
        <taxon>Araneoidea</taxon>
        <taxon>Araneidae</taxon>
        <taxon>Larinioides</taxon>
    </lineage>
</organism>
<evidence type="ECO:0000313" key="2">
    <source>
        <dbReference type="Proteomes" id="UP001497382"/>
    </source>
</evidence>
<accession>A0AAV1YY37</accession>
<sequence>MPSEASNPDLAFTAHKNQRPRRDYFFLQKIKLHYERIKDCFLGKRIETQKKPKFFNPSWKDKDLNTLKKSKICLLSTSKFWTMECKRLVNEDIWFENFIPSIGEVILSAIFLTLAMREMASEFHVYQRTITNYNNGGNFSCSFWK</sequence>
<keyword evidence="2" id="KW-1185">Reference proteome</keyword>
<reference evidence="1 2" key="1">
    <citation type="submission" date="2024-04" db="EMBL/GenBank/DDBJ databases">
        <authorList>
            <person name="Rising A."/>
            <person name="Reimegard J."/>
            <person name="Sonavane S."/>
            <person name="Akerstrom W."/>
            <person name="Nylinder S."/>
            <person name="Hedman E."/>
            <person name="Kallberg Y."/>
        </authorList>
    </citation>
    <scope>NUCLEOTIDE SEQUENCE [LARGE SCALE GENOMIC DNA]</scope>
</reference>
<name>A0AAV1YY37_9ARAC</name>
<dbReference type="AlphaFoldDB" id="A0AAV1YY37"/>
<proteinExistence type="predicted"/>
<gene>
    <name evidence="1" type="ORF">LARSCL_LOCUS1755</name>
</gene>
<protein>
    <submittedName>
        <fullName evidence="1">Uncharacterized protein</fullName>
    </submittedName>
</protein>
<evidence type="ECO:0000313" key="1">
    <source>
        <dbReference type="EMBL" id="CAL1263933.1"/>
    </source>
</evidence>
<comment type="caution">
    <text evidence="1">The sequence shown here is derived from an EMBL/GenBank/DDBJ whole genome shotgun (WGS) entry which is preliminary data.</text>
</comment>
<dbReference type="EMBL" id="CAXIEN010000010">
    <property type="protein sequence ID" value="CAL1263933.1"/>
    <property type="molecule type" value="Genomic_DNA"/>
</dbReference>
<dbReference type="Proteomes" id="UP001497382">
    <property type="component" value="Unassembled WGS sequence"/>
</dbReference>